<dbReference type="PANTHER" id="PTHR30456">
    <property type="entry name" value="PYRIDOXINE 5'-PHOSPHATE SYNTHASE"/>
    <property type="match status" value="1"/>
</dbReference>
<keyword evidence="9" id="KW-0472">Membrane</keyword>
<evidence type="ECO:0000256" key="6">
    <source>
        <dbReference type="ARBA" id="ARBA00022692"/>
    </source>
</evidence>
<evidence type="ECO:0000256" key="1">
    <source>
        <dbReference type="ARBA" id="ARBA00004370"/>
    </source>
</evidence>
<evidence type="ECO:0000256" key="3">
    <source>
        <dbReference type="ARBA" id="ARBA00022490"/>
    </source>
</evidence>
<evidence type="ECO:0000256" key="11">
    <source>
        <dbReference type="SAM" id="Coils"/>
    </source>
</evidence>
<evidence type="ECO:0000256" key="9">
    <source>
        <dbReference type="ARBA" id="ARBA00023136"/>
    </source>
</evidence>
<dbReference type="InterPro" id="IPR034746">
    <property type="entry name" value="POTRA"/>
</dbReference>
<keyword evidence="2" id="KW-1003">Cell membrane</keyword>
<evidence type="ECO:0000256" key="5">
    <source>
        <dbReference type="ARBA" id="ARBA00022679"/>
    </source>
</evidence>
<dbReference type="GO" id="GO:0016020">
    <property type="term" value="C:membrane"/>
    <property type="evidence" value="ECO:0007669"/>
    <property type="project" value="UniProtKB-SubCell"/>
</dbReference>
<feature type="compositionally biased region" description="Basic and acidic residues" evidence="12">
    <location>
        <begin position="411"/>
        <end position="429"/>
    </location>
</feature>
<proteinExistence type="inferred from homology"/>
<accession>A0A5E4MUB3</accession>
<evidence type="ECO:0000256" key="12">
    <source>
        <dbReference type="SAM" id="MobiDB-lite"/>
    </source>
</evidence>
<dbReference type="InterPro" id="IPR019632">
    <property type="entry name" value="DUF2497"/>
</dbReference>
<dbReference type="Pfam" id="PF08478">
    <property type="entry name" value="POTRA_1"/>
    <property type="match status" value="1"/>
</dbReference>
<protein>
    <recommendedName>
        <fullName evidence="13">POTRA domain-containing protein</fullName>
    </recommendedName>
</protein>
<keyword evidence="4" id="KW-0132">Cell division</keyword>
<feature type="region of interest" description="Disordered" evidence="12">
    <location>
        <begin position="453"/>
        <end position="482"/>
    </location>
</feature>
<sequence length="608" mass="69690">MLNNITRSQKRSLRRCALIITISLFLTLITYSSLGKIISYFNYYSTQCSNLLLNSGFAIEKVTITGNKFVDQKDILSLIDKTQPIVYVRLSKLADNIKSVNKWIKDVRVYRILPNTLHIDINEHKPFAIWKDNNKTSVVDYEGKIIVDNYPVDNLVAVTGQNALSNLKFVRDILENKTQLSEYISSFVFVGNRRWNVTLKNGLTVKLPEDNPRGAWDYLNSLQNTTDFTPSNWSVNIDHIATIRNARGTSYPDPLEAAKIAIAAGADFITVHLREDRRHIRDEDVYNLKNNINVELNLEIAATEEMLGIAKQVKPYSICIVPEKREELTTEGGLDLVQLIHNDKLSNIVKDMHNSNIKVSLFLDPNIEQLKYIEKLKVKPDIIEIHTGDYCNDPSEEKLQLIATAAGKAVASDHRKGNDHKEEDHLKGEDLQQTIAEEEEEDDDDDILHLKEEYSPEAAHEDDDDESDKDYDENDEEDNEDDISHLKEEYSQEAAHNEDDILHLKEEYLQNEDSNEPDNYLHSDNTLNKVGLQNDDLILKENIEEIRALLGKMQNELQQQQQSKSKLTVEELVVSLLKPELSEWLNKNLCKLVKSVVEKEIKDIINNK</sequence>
<feature type="coiled-coil region" evidence="11">
    <location>
        <begin position="543"/>
        <end position="570"/>
    </location>
</feature>
<evidence type="ECO:0000256" key="7">
    <source>
        <dbReference type="ARBA" id="ARBA00022989"/>
    </source>
</evidence>
<keyword evidence="7" id="KW-1133">Transmembrane helix</keyword>
<dbReference type="PANTHER" id="PTHR30456:SF0">
    <property type="entry name" value="PYRIDOXINE 5'-PHOSPHATE SYNTHASE"/>
    <property type="match status" value="1"/>
</dbReference>
<dbReference type="PROSITE" id="PS51779">
    <property type="entry name" value="POTRA"/>
    <property type="match status" value="1"/>
</dbReference>
<dbReference type="InterPro" id="IPR004569">
    <property type="entry name" value="PyrdxlP_synth_PdxJ"/>
</dbReference>
<keyword evidence="5" id="KW-0808">Transferase</keyword>
<dbReference type="Pfam" id="PF03799">
    <property type="entry name" value="FtsQ_DivIB_C"/>
    <property type="match status" value="1"/>
</dbReference>
<evidence type="ECO:0000256" key="8">
    <source>
        <dbReference type="ARBA" id="ARBA00023096"/>
    </source>
</evidence>
<dbReference type="NCBIfam" id="NF003625">
    <property type="entry name" value="PRK05265.1-3"/>
    <property type="match status" value="1"/>
</dbReference>
<dbReference type="InterPro" id="IPR005548">
    <property type="entry name" value="Cell_div_FtsQ/DivIB_C"/>
</dbReference>
<dbReference type="GO" id="GO:0008615">
    <property type="term" value="P:pyridoxine biosynthetic process"/>
    <property type="evidence" value="ECO:0007669"/>
    <property type="project" value="UniProtKB-KW"/>
</dbReference>
<dbReference type="Proteomes" id="UP000325440">
    <property type="component" value="Unassembled WGS sequence"/>
</dbReference>
<dbReference type="InterPro" id="IPR036130">
    <property type="entry name" value="Pyridoxine-5'_phos_synth"/>
</dbReference>
<dbReference type="OrthoDB" id="10054638at2759"/>
<dbReference type="HAMAP" id="MF_00279">
    <property type="entry name" value="PdxJ"/>
    <property type="match status" value="1"/>
</dbReference>
<dbReference type="InterPro" id="IPR013685">
    <property type="entry name" value="POTRA_FtsQ_type"/>
</dbReference>
<name>A0A5E4MUB3_9HEMI</name>
<feature type="domain" description="POTRA" evidence="13">
    <location>
        <begin position="57"/>
        <end position="124"/>
    </location>
</feature>
<keyword evidence="15" id="KW-1185">Reference proteome</keyword>
<dbReference type="InterPro" id="IPR013785">
    <property type="entry name" value="Aldolase_TIM"/>
</dbReference>
<dbReference type="Gene3D" id="3.10.20.310">
    <property type="entry name" value="membrane protein fhac"/>
    <property type="match status" value="1"/>
</dbReference>
<keyword evidence="8" id="KW-0664">Pyridoxine biosynthesis</keyword>
<evidence type="ECO:0000256" key="10">
    <source>
        <dbReference type="ARBA" id="ARBA00023306"/>
    </source>
</evidence>
<feature type="region of interest" description="Disordered" evidence="12">
    <location>
        <begin position="409"/>
        <end position="429"/>
    </location>
</feature>
<evidence type="ECO:0000313" key="14">
    <source>
        <dbReference type="EMBL" id="VVC35011.1"/>
    </source>
</evidence>
<dbReference type="NCBIfam" id="NF003627">
    <property type="entry name" value="PRK05265.1-5"/>
    <property type="match status" value="1"/>
</dbReference>
<dbReference type="Pfam" id="PF10691">
    <property type="entry name" value="DUF2497"/>
    <property type="match status" value="1"/>
</dbReference>
<keyword evidence="6" id="KW-0812">Transmembrane</keyword>
<reference evidence="14 15" key="1">
    <citation type="submission" date="2019-08" db="EMBL/GenBank/DDBJ databases">
        <authorList>
            <person name="Alioto T."/>
            <person name="Alioto T."/>
            <person name="Gomez Garrido J."/>
        </authorList>
    </citation>
    <scope>NUCLEOTIDE SEQUENCE [LARGE SCALE GENOMIC DNA]</scope>
</reference>
<dbReference type="Pfam" id="PF03740">
    <property type="entry name" value="PdxJ"/>
    <property type="match status" value="1"/>
</dbReference>
<keyword evidence="3" id="KW-0963">Cytoplasm</keyword>
<keyword evidence="10" id="KW-0131">Cell cycle</keyword>
<dbReference type="NCBIfam" id="TIGR00559">
    <property type="entry name" value="pdxJ"/>
    <property type="match status" value="1"/>
</dbReference>
<evidence type="ECO:0000313" key="15">
    <source>
        <dbReference type="Proteomes" id="UP000325440"/>
    </source>
</evidence>
<keyword evidence="11" id="KW-0175">Coiled coil</keyword>
<dbReference type="Gene3D" id="3.20.20.70">
    <property type="entry name" value="Aldolase class I"/>
    <property type="match status" value="1"/>
</dbReference>
<dbReference type="GO" id="GO:0033856">
    <property type="term" value="F:pyridoxine 5'-phosphate synthase activity"/>
    <property type="evidence" value="ECO:0007669"/>
    <property type="project" value="InterPro"/>
</dbReference>
<evidence type="ECO:0000256" key="2">
    <source>
        <dbReference type="ARBA" id="ARBA00022475"/>
    </source>
</evidence>
<dbReference type="AlphaFoldDB" id="A0A5E4MUB3"/>
<dbReference type="SUPFAM" id="SSF63892">
    <property type="entry name" value="Pyridoxine 5'-phosphate synthase"/>
    <property type="match status" value="1"/>
</dbReference>
<dbReference type="GO" id="GO:0051301">
    <property type="term" value="P:cell division"/>
    <property type="evidence" value="ECO:0007669"/>
    <property type="project" value="UniProtKB-KW"/>
</dbReference>
<evidence type="ECO:0000259" key="13">
    <source>
        <dbReference type="PROSITE" id="PS51779"/>
    </source>
</evidence>
<dbReference type="GO" id="GO:0005829">
    <property type="term" value="C:cytosol"/>
    <property type="evidence" value="ECO:0007669"/>
    <property type="project" value="TreeGrafter"/>
</dbReference>
<comment type="subcellular location">
    <subcellularLocation>
        <location evidence="1">Membrane</location>
    </subcellularLocation>
</comment>
<organism evidence="14 15">
    <name type="scientific">Cinara cedri</name>
    <dbReference type="NCBI Taxonomy" id="506608"/>
    <lineage>
        <taxon>Eukaryota</taxon>
        <taxon>Metazoa</taxon>
        <taxon>Ecdysozoa</taxon>
        <taxon>Arthropoda</taxon>
        <taxon>Hexapoda</taxon>
        <taxon>Insecta</taxon>
        <taxon>Pterygota</taxon>
        <taxon>Neoptera</taxon>
        <taxon>Paraneoptera</taxon>
        <taxon>Hemiptera</taxon>
        <taxon>Sternorrhyncha</taxon>
        <taxon>Aphidomorpha</taxon>
        <taxon>Aphidoidea</taxon>
        <taxon>Aphididae</taxon>
        <taxon>Lachninae</taxon>
        <taxon>Cinara</taxon>
    </lineage>
</organism>
<evidence type="ECO:0000256" key="4">
    <source>
        <dbReference type="ARBA" id="ARBA00022618"/>
    </source>
</evidence>
<feature type="compositionally biased region" description="Acidic residues" evidence="12">
    <location>
        <begin position="460"/>
        <end position="481"/>
    </location>
</feature>
<dbReference type="EMBL" id="CABPRJ010001037">
    <property type="protein sequence ID" value="VVC35011.1"/>
    <property type="molecule type" value="Genomic_DNA"/>
</dbReference>
<gene>
    <name evidence="14" type="ORF">CINCED_3A006068</name>
</gene>